<dbReference type="EMBL" id="BGPR01245640">
    <property type="protein sequence ID" value="GBM25148.1"/>
    <property type="molecule type" value="Genomic_DNA"/>
</dbReference>
<keyword evidence="2" id="KW-1185">Reference proteome</keyword>
<evidence type="ECO:0000313" key="2">
    <source>
        <dbReference type="Proteomes" id="UP000499080"/>
    </source>
</evidence>
<dbReference type="Proteomes" id="UP000499080">
    <property type="component" value="Unassembled WGS sequence"/>
</dbReference>
<protein>
    <submittedName>
        <fullName evidence="1">Uncharacterized protein</fullName>
    </submittedName>
</protein>
<name>A0A4Y2EAV9_ARAVE</name>
<sequence length="90" mass="10380">MEVIRCNSYLEGEVGCQYSADELMENNSGEKPTPATIRQKIKEKYGGRIVFSRVRTRKTVVCFRGATEKILLQSRVMKKQSEKESFEPLF</sequence>
<organism evidence="1 2">
    <name type="scientific">Araneus ventricosus</name>
    <name type="common">Orbweaver spider</name>
    <name type="synonym">Epeira ventricosa</name>
    <dbReference type="NCBI Taxonomy" id="182803"/>
    <lineage>
        <taxon>Eukaryota</taxon>
        <taxon>Metazoa</taxon>
        <taxon>Ecdysozoa</taxon>
        <taxon>Arthropoda</taxon>
        <taxon>Chelicerata</taxon>
        <taxon>Arachnida</taxon>
        <taxon>Araneae</taxon>
        <taxon>Araneomorphae</taxon>
        <taxon>Entelegynae</taxon>
        <taxon>Araneoidea</taxon>
        <taxon>Araneidae</taxon>
        <taxon>Araneus</taxon>
    </lineage>
</organism>
<comment type="caution">
    <text evidence="1">The sequence shown here is derived from an EMBL/GenBank/DDBJ whole genome shotgun (WGS) entry which is preliminary data.</text>
</comment>
<evidence type="ECO:0000313" key="1">
    <source>
        <dbReference type="EMBL" id="GBM25148.1"/>
    </source>
</evidence>
<dbReference type="AlphaFoldDB" id="A0A4Y2EAV9"/>
<dbReference type="OrthoDB" id="6753017at2759"/>
<gene>
    <name evidence="1" type="ORF">AVEN_101082_1</name>
</gene>
<reference evidence="1 2" key="1">
    <citation type="journal article" date="2019" name="Sci. Rep.">
        <title>Orb-weaving spider Araneus ventricosus genome elucidates the spidroin gene catalogue.</title>
        <authorList>
            <person name="Kono N."/>
            <person name="Nakamura H."/>
            <person name="Ohtoshi R."/>
            <person name="Moran D.A.P."/>
            <person name="Shinohara A."/>
            <person name="Yoshida Y."/>
            <person name="Fujiwara M."/>
            <person name="Mori M."/>
            <person name="Tomita M."/>
            <person name="Arakawa K."/>
        </authorList>
    </citation>
    <scope>NUCLEOTIDE SEQUENCE [LARGE SCALE GENOMIC DNA]</scope>
</reference>
<accession>A0A4Y2EAV9</accession>
<proteinExistence type="predicted"/>